<keyword evidence="2" id="KW-0472">Membrane</keyword>
<comment type="caution">
    <text evidence="3">The sequence shown here is derived from an EMBL/GenBank/DDBJ whole genome shotgun (WGS) entry which is preliminary data.</text>
</comment>
<feature type="region of interest" description="Disordered" evidence="1">
    <location>
        <begin position="1"/>
        <end position="53"/>
    </location>
</feature>
<name>A0A9X3IZD8_9BACT</name>
<keyword evidence="2" id="KW-0812">Transmembrane</keyword>
<protein>
    <submittedName>
        <fullName evidence="3">Uncharacterized protein</fullName>
    </submittedName>
</protein>
<feature type="transmembrane region" description="Helical" evidence="2">
    <location>
        <begin position="72"/>
        <end position="95"/>
    </location>
</feature>
<proteinExistence type="predicted"/>
<evidence type="ECO:0000313" key="3">
    <source>
        <dbReference type="EMBL" id="MCY1008965.1"/>
    </source>
</evidence>
<dbReference type="RefSeq" id="WP_267771617.1">
    <property type="nucleotide sequence ID" value="NZ_JAPNKE010000002.1"/>
</dbReference>
<organism evidence="3 4">
    <name type="scientific">Nannocystis pusilla</name>
    <dbReference type="NCBI Taxonomy" id="889268"/>
    <lineage>
        <taxon>Bacteria</taxon>
        <taxon>Pseudomonadati</taxon>
        <taxon>Myxococcota</taxon>
        <taxon>Polyangia</taxon>
        <taxon>Nannocystales</taxon>
        <taxon>Nannocystaceae</taxon>
        <taxon>Nannocystis</taxon>
    </lineage>
</organism>
<keyword evidence="4" id="KW-1185">Reference proteome</keyword>
<feature type="compositionally biased region" description="Basic and acidic residues" evidence="1">
    <location>
        <begin position="33"/>
        <end position="46"/>
    </location>
</feature>
<gene>
    <name evidence="3" type="ORF">OV079_26090</name>
</gene>
<evidence type="ECO:0000256" key="2">
    <source>
        <dbReference type="SAM" id="Phobius"/>
    </source>
</evidence>
<dbReference type="AlphaFoldDB" id="A0A9X3IZD8"/>
<keyword evidence="2" id="KW-1133">Transmembrane helix</keyword>
<feature type="compositionally biased region" description="Basic and acidic residues" evidence="1">
    <location>
        <begin position="7"/>
        <end position="19"/>
    </location>
</feature>
<evidence type="ECO:0000256" key="1">
    <source>
        <dbReference type="SAM" id="MobiDB-lite"/>
    </source>
</evidence>
<dbReference type="EMBL" id="JAPNKE010000002">
    <property type="protein sequence ID" value="MCY1008965.1"/>
    <property type="molecule type" value="Genomic_DNA"/>
</dbReference>
<sequence>MRPADAQQHRPADDERPADAGHTQHHVAALAQREADVEPDPERAEADAQEDAPELQSPAILVVHVPREALHLAVLVVVAVGARLGPVLLVLLIVGPLRAQVLSERPPQPLRVLLLAGEVPRQAYPLVAAPRRDALRRLRCGRGLGRHDLRLRPLLHRGGLHTHREP</sequence>
<dbReference type="Proteomes" id="UP001150924">
    <property type="component" value="Unassembled WGS sequence"/>
</dbReference>
<reference evidence="3" key="1">
    <citation type="submission" date="2022-11" db="EMBL/GenBank/DDBJ databases">
        <title>Minimal conservation of predation-associated metabolite biosynthetic gene clusters underscores biosynthetic potential of Myxococcota including descriptions for ten novel species: Archangium lansinium sp. nov., Myxococcus landrumus sp. nov., Nannocystis bai.</title>
        <authorList>
            <person name="Ahearne A."/>
            <person name="Stevens C."/>
            <person name="Phillips K."/>
        </authorList>
    </citation>
    <scope>NUCLEOTIDE SEQUENCE</scope>
    <source>
        <strain evidence="3">Na p29</strain>
    </source>
</reference>
<accession>A0A9X3IZD8</accession>
<evidence type="ECO:0000313" key="4">
    <source>
        <dbReference type="Proteomes" id="UP001150924"/>
    </source>
</evidence>